<organism evidence="1 2">
    <name type="scientific">Chryseobacterium culicis</name>
    <dbReference type="NCBI Taxonomy" id="680127"/>
    <lineage>
        <taxon>Bacteria</taxon>
        <taxon>Pseudomonadati</taxon>
        <taxon>Bacteroidota</taxon>
        <taxon>Flavobacteriia</taxon>
        <taxon>Flavobacteriales</taxon>
        <taxon>Weeksellaceae</taxon>
        <taxon>Chryseobacterium group</taxon>
        <taxon>Chryseobacterium</taxon>
    </lineage>
</organism>
<evidence type="ECO:0000313" key="2">
    <source>
        <dbReference type="Proteomes" id="UP000198561"/>
    </source>
</evidence>
<gene>
    <name evidence="1" type="ORF">SAMN05421593_2522</name>
</gene>
<dbReference type="OrthoDB" id="893348at2"/>
<evidence type="ECO:0008006" key="3">
    <source>
        <dbReference type="Google" id="ProtNLM"/>
    </source>
</evidence>
<evidence type="ECO:0000313" key="1">
    <source>
        <dbReference type="EMBL" id="SEH33950.1"/>
    </source>
</evidence>
<protein>
    <recommendedName>
        <fullName evidence="3">DUF2642 domain-containing protein</fullName>
    </recommendedName>
</protein>
<dbReference type="Proteomes" id="UP000198561">
    <property type="component" value="Unassembled WGS sequence"/>
</dbReference>
<accession>A0A1H6HIM0</accession>
<dbReference type="STRING" id="680127.SAMN05421593_2522"/>
<dbReference type="EMBL" id="FNWQ01000002">
    <property type="protein sequence ID" value="SEH33950.1"/>
    <property type="molecule type" value="Genomic_DNA"/>
</dbReference>
<reference evidence="1 2" key="1">
    <citation type="submission" date="2016-10" db="EMBL/GenBank/DDBJ databases">
        <authorList>
            <person name="de Groot N.N."/>
        </authorList>
    </citation>
    <scope>NUCLEOTIDE SEQUENCE [LARGE SCALE GENOMIC DNA]</scope>
    <source>
        <strain evidence="1 2">DSM 23031</strain>
    </source>
</reference>
<dbReference type="RefSeq" id="WP_089692559.1">
    <property type="nucleotide sequence ID" value="NZ_FNWQ01000002.1"/>
</dbReference>
<sequence>MREFINRVVSITLRNKTYFQGVLINLSDDWCYLKYIPVDYIVDGFVLINRRYIANIEMTDDDIFTENILKLKGIISEKNVKLDINNNVNLLLDLRSKIEIIKIELKDHHKAYIGKINIIREHSVKIHLFSPNATWLELETFLYKEIRAIYFDDDYINSLKLILPSII</sequence>
<name>A0A1H6HIM0_CHRCI</name>
<proteinExistence type="predicted"/>
<dbReference type="AlphaFoldDB" id="A0A1H6HIM0"/>